<comment type="caution">
    <text evidence="8">The sequence shown here is derived from an EMBL/GenBank/DDBJ whole genome shotgun (WGS) entry which is preliminary data.</text>
</comment>
<evidence type="ECO:0000256" key="1">
    <source>
        <dbReference type="ARBA" id="ARBA00004917"/>
    </source>
</evidence>
<comment type="pathway">
    <text evidence="1 7">Cofactor biosynthesis; riboflavin biosynthesis; riboflavin from 2-hydroxy-3-oxobutyl phosphate and 5-amino-6-(D-ribitylamino)uracil: step 1/2.</text>
</comment>
<evidence type="ECO:0000256" key="7">
    <source>
        <dbReference type="HAMAP-Rule" id="MF_00178"/>
    </source>
</evidence>
<dbReference type="GO" id="GO:0009349">
    <property type="term" value="C:riboflavin synthase complex"/>
    <property type="evidence" value="ECO:0007669"/>
    <property type="project" value="UniProtKB-UniRule"/>
</dbReference>
<dbReference type="GO" id="GO:0009231">
    <property type="term" value="P:riboflavin biosynthetic process"/>
    <property type="evidence" value="ECO:0007669"/>
    <property type="project" value="UniProtKB-UniRule"/>
</dbReference>
<comment type="similarity">
    <text evidence="2 7">Belongs to the DMRL synthase family.</text>
</comment>
<gene>
    <name evidence="7" type="primary">ribH</name>
    <name evidence="8" type="ORF">FA047_08715</name>
</gene>
<dbReference type="EC" id="2.5.1.78" evidence="3 7"/>
<dbReference type="Pfam" id="PF00885">
    <property type="entry name" value="DMRL_synthase"/>
    <property type="match status" value="1"/>
</dbReference>
<feature type="binding site" evidence="7">
    <location>
        <position position="31"/>
    </location>
    <ligand>
        <name>5-amino-6-(D-ribitylamino)uracil</name>
        <dbReference type="ChEBI" id="CHEBI:15934"/>
    </ligand>
</feature>
<dbReference type="PANTHER" id="PTHR21058">
    <property type="entry name" value="6,7-DIMETHYL-8-RIBITYLLUMAZINE SYNTHASE DMRL SYNTHASE LUMAZINE SYNTHASE"/>
    <property type="match status" value="1"/>
</dbReference>
<dbReference type="GO" id="GO:0005829">
    <property type="term" value="C:cytosol"/>
    <property type="evidence" value="ECO:0007669"/>
    <property type="project" value="TreeGrafter"/>
</dbReference>
<feature type="active site" description="Proton donor" evidence="7">
    <location>
        <position position="98"/>
    </location>
</feature>
<sequence length="163" mass="17239">MATQLKNLSDFSHTTIPNGSPYKIAIAVAEWNAEITGALYNGALKTLTDNGVAEENITSIAVPGTFELSSAADMLLQKHKNLDAVICLGCVIQGETRHFDFICDAVANGITQVSVKHSKPVIFGVLTTNDQQQAIDRAGGKHGNKGDEAAITALKMAELATTI</sequence>
<dbReference type="InterPro" id="IPR034964">
    <property type="entry name" value="LS"/>
</dbReference>
<evidence type="ECO:0000256" key="6">
    <source>
        <dbReference type="ARBA" id="ARBA00048785"/>
    </source>
</evidence>
<evidence type="ECO:0000313" key="9">
    <source>
        <dbReference type="Proteomes" id="UP000307244"/>
    </source>
</evidence>
<name>A0A4V5P1N0_9SPHI</name>
<comment type="function">
    <text evidence="7">Catalyzes the formation of 6,7-dimethyl-8-ribityllumazine by condensation of 5-amino-6-(D-ribitylamino)uracil with 3,4-dihydroxy-2-butanone 4-phosphate. This is the penultimate step in the biosynthesis of riboflavin.</text>
</comment>
<evidence type="ECO:0000256" key="4">
    <source>
        <dbReference type="ARBA" id="ARBA00022619"/>
    </source>
</evidence>
<keyword evidence="5 7" id="KW-0808">Transferase</keyword>
<dbReference type="SUPFAM" id="SSF52121">
    <property type="entry name" value="Lumazine synthase"/>
    <property type="match status" value="1"/>
</dbReference>
<comment type="catalytic activity">
    <reaction evidence="6 7">
        <text>(2S)-2-hydroxy-3-oxobutyl phosphate + 5-amino-6-(D-ribitylamino)uracil = 6,7-dimethyl-8-(1-D-ribityl)lumazine + phosphate + 2 H2O + H(+)</text>
        <dbReference type="Rhea" id="RHEA:26152"/>
        <dbReference type="ChEBI" id="CHEBI:15377"/>
        <dbReference type="ChEBI" id="CHEBI:15378"/>
        <dbReference type="ChEBI" id="CHEBI:15934"/>
        <dbReference type="ChEBI" id="CHEBI:43474"/>
        <dbReference type="ChEBI" id="CHEBI:58201"/>
        <dbReference type="ChEBI" id="CHEBI:58830"/>
        <dbReference type="EC" id="2.5.1.78"/>
    </reaction>
</comment>
<reference evidence="8 9" key="1">
    <citation type="submission" date="2019-04" db="EMBL/GenBank/DDBJ databases">
        <title>Pedobacter sp. RP-3-15 sp. nov., isolated from Arctic soil.</title>
        <authorList>
            <person name="Dahal R.H."/>
            <person name="Kim D.-U."/>
        </authorList>
    </citation>
    <scope>NUCLEOTIDE SEQUENCE [LARGE SCALE GENOMIC DNA]</scope>
    <source>
        <strain evidence="8 9">RP-3-15</strain>
    </source>
</reference>
<dbReference type="Proteomes" id="UP000307244">
    <property type="component" value="Unassembled WGS sequence"/>
</dbReference>
<keyword evidence="4 7" id="KW-0686">Riboflavin biosynthesis</keyword>
<feature type="binding site" evidence="7">
    <location>
        <begin position="90"/>
        <end position="92"/>
    </location>
    <ligand>
        <name>5-amino-6-(D-ribitylamino)uracil</name>
        <dbReference type="ChEBI" id="CHEBI:15934"/>
    </ligand>
</feature>
<feature type="binding site" evidence="7">
    <location>
        <position position="123"/>
    </location>
    <ligand>
        <name>5-amino-6-(D-ribitylamino)uracil</name>
        <dbReference type="ChEBI" id="CHEBI:15934"/>
    </ligand>
</feature>
<feature type="binding site" evidence="7">
    <location>
        <begin position="95"/>
        <end position="96"/>
    </location>
    <ligand>
        <name>(2S)-2-hydroxy-3-oxobutyl phosphate</name>
        <dbReference type="ChEBI" id="CHEBI:58830"/>
    </ligand>
</feature>
<dbReference type="HAMAP" id="MF_00178">
    <property type="entry name" value="Lumazine_synth"/>
    <property type="match status" value="1"/>
</dbReference>
<proteinExistence type="inferred from homology"/>
<evidence type="ECO:0000256" key="5">
    <source>
        <dbReference type="ARBA" id="ARBA00022679"/>
    </source>
</evidence>
<organism evidence="8 9">
    <name type="scientific">Pedobacter frigoris</name>
    <dbReference type="NCBI Taxonomy" id="2571272"/>
    <lineage>
        <taxon>Bacteria</taxon>
        <taxon>Pseudomonadati</taxon>
        <taxon>Bacteroidota</taxon>
        <taxon>Sphingobacteriia</taxon>
        <taxon>Sphingobacteriales</taxon>
        <taxon>Sphingobacteriaceae</taxon>
        <taxon>Pedobacter</taxon>
    </lineage>
</organism>
<dbReference type="OrthoDB" id="9809709at2"/>
<dbReference type="InterPro" id="IPR002180">
    <property type="entry name" value="LS/RS"/>
</dbReference>
<dbReference type="CDD" id="cd09209">
    <property type="entry name" value="Lumazine_synthase-I"/>
    <property type="match status" value="1"/>
</dbReference>
<dbReference type="PANTHER" id="PTHR21058:SF0">
    <property type="entry name" value="6,7-DIMETHYL-8-RIBITYLLUMAZINE SYNTHASE"/>
    <property type="match status" value="1"/>
</dbReference>
<dbReference type="EMBL" id="SWBQ01000002">
    <property type="protein sequence ID" value="TKC07328.1"/>
    <property type="molecule type" value="Genomic_DNA"/>
</dbReference>
<dbReference type="UniPathway" id="UPA00275">
    <property type="reaction ID" value="UER00404"/>
</dbReference>
<feature type="binding site" evidence="7">
    <location>
        <begin position="65"/>
        <end position="67"/>
    </location>
    <ligand>
        <name>5-amino-6-(D-ribitylamino)uracil</name>
        <dbReference type="ChEBI" id="CHEBI:15934"/>
    </ligand>
</feature>
<dbReference type="RefSeq" id="WP_136835582.1">
    <property type="nucleotide sequence ID" value="NZ_SWBQ01000002.1"/>
</dbReference>
<dbReference type="NCBIfam" id="TIGR00114">
    <property type="entry name" value="lumazine-synth"/>
    <property type="match status" value="1"/>
</dbReference>
<dbReference type="AlphaFoldDB" id="A0A4V5P1N0"/>
<evidence type="ECO:0000256" key="3">
    <source>
        <dbReference type="ARBA" id="ARBA00012664"/>
    </source>
</evidence>
<accession>A0A4V5P1N0</accession>
<dbReference type="InterPro" id="IPR036467">
    <property type="entry name" value="LS/RS_sf"/>
</dbReference>
<evidence type="ECO:0000256" key="2">
    <source>
        <dbReference type="ARBA" id="ARBA00007424"/>
    </source>
</evidence>
<protein>
    <recommendedName>
        <fullName evidence="3 7">6,7-dimethyl-8-ribityllumazine synthase</fullName>
        <shortName evidence="7">DMRL synthase</shortName>
        <shortName evidence="7">LS</shortName>
        <shortName evidence="7">Lumazine synthase</shortName>
        <ecNumber evidence="3 7">2.5.1.78</ecNumber>
    </recommendedName>
</protein>
<feature type="binding site" evidence="7">
    <location>
        <position position="137"/>
    </location>
    <ligand>
        <name>(2S)-2-hydroxy-3-oxobutyl phosphate</name>
        <dbReference type="ChEBI" id="CHEBI:58830"/>
    </ligand>
</feature>
<dbReference type="GO" id="GO:0000906">
    <property type="term" value="F:6,7-dimethyl-8-ribityllumazine synthase activity"/>
    <property type="evidence" value="ECO:0007669"/>
    <property type="project" value="UniProtKB-UniRule"/>
</dbReference>
<keyword evidence="9" id="KW-1185">Reference proteome</keyword>
<dbReference type="Gene3D" id="3.40.50.960">
    <property type="entry name" value="Lumazine/riboflavin synthase"/>
    <property type="match status" value="1"/>
</dbReference>
<evidence type="ECO:0000313" key="8">
    <source>
        <dbReference type="EMBL" id="TKC07328.1"/>
    </source>
</evidence>